<dbReference type="AlphaFoldDB" id="A0A5C3KNS9"/>
<proteinExistence type="predicted"/>
<dbReference type="OrthoDB" id="3257981at2759"/>
<dbReference type="STRING" id="230819.A0A5C3KNS9"/>
<accession>A0A5C3KNS9</accession>
<dbReference type="CDD" id="cd11577">
    <property type="entry name" value="GH71"/>
    <property type="match status" value="1"/>
</dbReference>
<dbReference type="Gene3D" id="3.20.20.80">
    <property type="entry name" value="Glycosidases"/>
    <property type="match status" value="1"/>
</dbReference>
<dbReference type="Pfam" id="PF03659">
    <property type="entry name" value="Glyco_hydro_71"/>
    <property type="match status" value="1"/>
</dbReference>
<dbReference type="GO" id="GO:0051118">
    <property type="term" value="F:glucan endo-1,3-alpha-glucosidase activity"/>
    <property type="evidence" value="ECO:0007669"/>
    <property type="project" value="InterPro"/>
</dbReference>
<reference evidence="1 2" key="1">
    <citation type="journal article" date="2019" name="Nat. Ecol. Evol.">
        <title>Megaphylogeny resolves global patterns of mushroom evolution.</title>
        <authorList>
            <person name="Varga T."/>
            <person name="Krizsan K."/>
            <person name="Foldi C."/>
            <person name="Dima B."/>
            <person name="Sanchez-Garcia M."/>
            <person name="Sanchez-Ramirez S."/>
            <person name="Szollosi G.J."/>
            <person name="Szarkandi J.G."/>
            <person name="Papp V."/>
            <person name="Albert L."/>
            <person name="Andreopoulos W."/>
            <person name="Angelini C."/>
            <person name="Antonin V."/>
            <person name="Barry K.W."/>
            <person name="Bougher N.L."/>
            <person name="Buchanan P."/>
            <person name="Buyck B."/>
            <person name="Bense V."/>
            <person name="Catcheside P."/>
            <person name="Chovatia M."/>
            <person name="Cooper J."/>
            <person name="Damon W."/>
            <person name="Desjardin D."/>
            <person name="Finy P."/>
            <person name="Geml J."/>
            <person name="Haridas S."/>
            <person name="Hughes K."/>
            <person name="Justo A."/>
            <person name="Karasinski D."/>
            <person name="Kautmanova I."/>
            <person name="Kiss B."/>
            <person name="Kocsube S."/>
            <person name="Kotiranta H."/>
            <person name="LaButti K.M."/>
            <person name="Lechner B.E."/>
            <person name="Liimatainen K."/>
            <person name="Lipzen A."/>
            <person name="Lukacs Z."/>
            <person name="Mihaltcheva S."/>
            <person name="Morgado L.N."/>
            <person name="Niskanen T."/>
            <person name="Noordeloos M.E."/>
            <person name="Ohm R.A."/>
            <person name="Ortiz-Santana B."/>
            <person name="Ovrebo C."/>
            <person name="Racz N."/>
            <person name="Riley R."/>
            <person name="Savchenko A."/>
            <person name="Shiryaev A."/>
            <person name="Soop K."/>
            <person name="Spirin V."/>
            <person name="Szebenyi C."/>
            <person name="Tomsovsky M."/>
            <person name="Tulloss R.E."/>
            <person name="Uehling J."/>
            <person name="Grigoriev I.V."/>
            <person name="Vagvolgyi C."/>
            <person name="Papp T."/>
            <person name="Martin F.M."/>
            <person name="Miettinen O."/>
            <person name="Hibbett D.S."/>
            <person name="Nagy L.G."/>
        </authorList>
    </citation>
    <scope>NUCLEOTIDE SEQUENCE [LARGE SCALE GENOMIC DNA]</scope>
    <source>
        <strain evidence="1 2">CBS 121175</strain>
    </source>
</reference>
<dbReference type="Proteomes" id="UP000307440">
    <property type="component" value="Unassembled WGS sequence"/>
</dbReference>
<organism evidence="1 2">
    <name type="scientific">Coprinopsis marcescibilis</name>
    <name type="common">Agaric fungus</name>
    <name type="synonym">Psathyrella marcescibilis</name>
    <dbReference type="NCBI Taxonomy" id="230819"/>
    <lineage>
        <taxon>Eukaryota</taxon>
        <taxon>Fungi</taxon>
        <taxon>Dikarya</taxon>
        <taxon>Basidiomycota</taxon>
        <taxon>Agaricomycotina</taxon>
        <taxon>Agaricomycetes</taxon>
        <taxon>Agaricomycetidae</taxon>
        <taxon>Agaricales</taxon>
        <taxon>Agaricineae</taxon>
        <taxon>Psathyrellaceae</taxon>
        <taxon>Coprinopsis</taxon>
    </lineage>
</organism>
<sequence>MTEDKAVEKIAAESGLDTVQPRRGHVVAHFMVGNTYPYTVNDWLADLKLAASYLLDGFVLNVGREEWQRDRVADCFKAAAQLPSTTPFKIFFSFDMSSIPGNTASDIELIKSYYRPHATNPRMMTYPATDKVIISTFAGENCTFGQGSMENGWAYFKRELNTIAPIYFIPSFFINPVRYGGVTAMDGAFNWNGGWPIELSPSSQRDQVQNARLDSDNIHLQNLSVGKTFMAAVSPWFFTHYGPDTWNKNWIYRGDDWLFVRRWEQLISMRDKVEIVQVISWNDYGESHYIGPIKGAQPNSQAWVDGYPHEAWLVLNSYFTAAFKKGIYPPVKKDQIFMWARPHSKNAVAPDRVPRPNNWELTDDKMWVIVFTTAPSKVELYTSENSKEVFEVGQGMTKLSRDLSVDAGMKATIVRGGNVVTTCNPIGFRFESRPGVYNFNAAVSMSY</sequence>
<evidence type="ECO:0000313" key="1">
    <source>
        <dbReference type="EMBL" id="TFK21952.1"/>
    </source>
</evidence>
<protein>
    <submittedName>
        <fullName evidence="1">Glycoside hydrolase</fullName>
    </submittedName>
</protein>
<dbReference type="EMBL" id="ML210254">
    <property type="protein sequence ID" value="TFK21952.1"/>
    <property type="molecule type" value="Genomic_DNA"/>
</dbReference>
<evidence type="ECO:0000313" key="2">
    <source>
        <dbReference type="Proteomes" id="UP000307440"/>
    </source>
</evidence>
<dbReference type="InterPro" id="IPR005197">
    <property type="entry name" value="Glyco_hydro_71"/>
</dbReference>
<gene>
    <name evidence="1" type="ORF">FA15DRAFT_57641</name>
</gene>
<name>A0A5C3KNS9_COPMA</name>
<keyword evidence="2" id="KW-1185">Reference proteome</keyword>
<keyword evidence="1" id="KW-0378">Hydrolase</keyword>